<reference evidence="5 6" key="1">
    <citation type="submission" date="2016-07" db="EMBL/GenBank/DDBJ databases">
        <title>Pervasive Adenine N6-methylation of Active Genes in Fungi.</title>
        <authorList>
            <consortium name="DOE Joint Genome Institute"/>
            <person name="Mondo S.J."/>
            <person name="Dannebaum R.O."/>
            <person name="Kuo R.C."/>
            <person name="Labutti K."/>
            <person name="Haridas S."/>
            <person name="Kuo A."/>
            <person name="Salamov A."/>
            <person name="Ahrendt S.R."/>
            <person name="Lipzen A."/>
            <person name="Sullivan W."/>
            <person name="Andreopoulos W.B."/>
            <person name="Clum A."/>
            <person name="Lindquist E."/>
            <person name="Daum C."/>
            <person name="Ramamoorthy G.K."/>
            <person name="Gryganskyi A."/>
            <person name="Culley D."/>
            <person name="Magnuson J.K."/>
            <person name="James T.Y."/>
            <person name="O'Malley M.A."/>
            <person name="Stajich J.E."/>
            <person name="Spatafora J.W."/>
            <person name="Visel A."/>
            <person name="Grigoriev I.V."/>
        </authorList>
    </citation>
    <scope>NUCLEOTIDE SEQUENCE [LARGE SCALE GENOMIC DNA]</scope>
    <source>
        <strain evidence="5 6">JEL800</strain>
    </source>
</reference>
<proteinExistence type="predicted"/>
<dbReference type="SMART" id="SM00212">
    <property type="entry name" value="UBCc"/>
    <property type="match status" value="1"/>
</dbReference>
<dbReference type="PANTHER" id="PTHR46116:SF39">
    <property type="entry name" value="BACULOVIRAL IAP REPEAT-CONTAINING PROTEIN 6"/>
    <property type="match status" value="1"/>
</dbReference>
<dbReference type="InterPro" id="IPR000608">
    <property type="entry name" value="UBC"/>
</dbReference>
<keyword evidence="6" id="KW-1185">Reference proteome</keyword>
<dbReference type="OrthoDB" id="47801at2759"/>
<dbReference type="GO" id="GO:0016740">
    <property type="term" value="F:transferase activity"/>
    <property type="evidence" value="ECO:0007669"/>
    <property type="project" value="UniProtKB-KW"/>
</dbReference>
<sequence length="318" mass="36144">MKLHLKSLRRVKKKQDSMLESESQTSRIPIAVVPKLPPKPELTYEDVMKDQLFLMVPSLWNESVPFPSAVLKQYYTPNTGTGIKSCLQPISKEITNLLQLLPCNQKASIFARVEEGRIDGMKVVMTGPVGTPYAYGCFEFNVFFPPNYPHVPPTLKLVTTGSGTVRFNPNLYETGYVCVSLLGTWPATKPEECWQPNKSTLLQVLVSIQSLIMTEFPYFNEPGYEVHRSPTYPASLAYNRNLHIQTVKFAILGQLRNASLLDIGGFGKVIRNHFYLNKNEVKDQVRKWANADMFHVITWNTLTMEVEQELEKLVALEE</sequence>
<evidence type="ECO:0000256" key="3">
    <source>
        <dbReference type="SAM" id="MobiDB-lite"/>
    </source>
</evidence>
<dbReference type="Proteomes" id="UP000193642">
    <property type="component" value="Unassembled WGS sequence"/>
</dbReference>
<evidence type="ECO:0000256" key="2">
    <source>
        <dbReference type="ARBA" id="ARBA00022786"/>
    </source>
</evidence>
<protein>
    <submittedName>
        <fullName evidence="5">UBC-like protein</fullName>
    </submittedName>
</protein>
<dbReference type="EMBL" id="MCGO01000047">
    <property type="protein sequence ID" value="ORY37937.1"/>
    <property type="molecule type" value="Genomic_DNA"/>
</dbReference>
<dbReference type="InterPro" id="IPR016135">
    <property type="entry name" value="UBQ-conjugating_enzyme/RWD"/>
</dbReference>
<gene>
    <name evidence="5" type="ORF">BCR33DRAFT_854395</name>
</gene>
<dbReference type="GO" id="GO:0043066">
    <property type="term" value="P:negative regulation of apoptotic process"/>
    <property type="evidence" value="ECO:0007669"/>
    <property type="project" value="TreeGrafter"/>
</dbReference>
<dbReference type="Gene3D" id="3.10.110.10">
    <property type="entry name" value="Ubiquitin Conjugating Enzyme"/>
    <property type="match status" value="1"/>
</dbReference>
<feature type="compositionally biased region" description="Basic residues" evidence="3">
    <location>
        <begin position="1"/>
        <end position="13"/>
    </location>
</feature>
<keyword evidence="1" id="KW-0808">Transferase</keyword>
<dbReference type="SUPFAM" id="SSF54495">
    <property type="entry name" value="UBC-like"/>
    <property type="match status" value="1"/>
</dbReference>
<evidence type="ECO:0000259" key="4">
    <source>
        <dbReference type="PROSITE" id="PS50127"/>
    </source>
</evidence>
<dbReference type="CDD" id="cd23810">
    <property type="entry name" value="UBCc_BIRC6"/>
    <property type="match status" value="1"/>
</dbReference>
<dbReference type="AlphaFoldDB" id="A0A1Y2BTG9"/>
<accession>A0A1Y2BTG9</accession>
<evidence type="ECO:0000313" key="6">
    <source>
        <dbReference type="Proteomes" id="UP000193642"/>
    </source>
</evidence>
<dbReference type="Pfam" id="PF00179">
    <property type="entry name" value="UQ_con"/>
    <property type="match status" value="1"/>
</dbReference>
<comment type="caution">
    <text evidence="5">The sequence shown here is derived from an EMBL/GenBank/DDBJ whole genome shotgun (WGS) entry which is preliminary data.</text>
</comment>
<dbReference type="PANTHER" id="PTHR46116">
    <property type="entry name" value="(E3-INDEPENDENT) E2 UBIQUITIN-CONJUGATING ENZYME"/>
    <property type="match status" value="1"/>
</dbReference>
<dbReference type="GO" id="GO:0004869">
    <property type="term" value="F:cysteine-type endopeptidase inhibitor activity"/>
    <property type="evidence" value="ECO:0007669"/>
    <property type="project" value="TreeGrafter"/>
</dbReference>
<evidence type="ECO:0000313" key="5">
    <source>
        <dbReference type="EMBL" id="ORY37937.1"/>
    </source>
</evidence>
<evidence type="ECO:0000256" key="1">
    <source>
        <dbReference type="ARBA" id="ARBA00022679"/>
    </source>
</evidence>
<name>A0A1Y2BTG9_9FUNG</name>
<organism evidence="5 6">
    <name type="scientific">Rhizoclosmatium globosum</name>
    <dbReference type="NCBI Taxonomy" id="329046"/>
    <lineage>
        <taxon>Eukaryota</taxon>
        <taxon>Fungi</taxon>
        <taxon>Fungi incertae sedis</taxon>
        <taxon>Chytridiomycota</taxon>
        <taxon>Chytridiomycota incertae sedis</taxon>
        <taxon>Chytridiomycetes</taxon>
        <taxon>Chytridiales</taxon>
        <taxon>Chytriomycetaceae</taxon>
        <taxon>Rhizoclosmatium</taxon>
    </lineage>
</organism>
<feature type="domain" description="UBC core" evidence="4">
    <location>
        <begin position="89"/>
        <end position="251"/>
    </location>
</feature>
<keyword evidence="2" id="KW-0833">Ubl conjugation pathway</keyword>
<dbReference type="STRING" id="329046.A0A1Y2BTG9"/>
<feature type="region of interest" description="Disordered" evidence="3">
    <location>
        <begin position="1"/>
        <end position="22"/>
    </location>
</feature>
<dbReference type="GO" id="GO:0005634">
    <property type="term" value="C:nucleus"/>
    <property type="evidence" value="ECO:0007669"/>
    <property type="project" value="TreeGrafter"/>
</dbReference>
<dbReference type="PROSITE" id="PS50127">
    <property type="entry name" value="UBC_2"/>
    <property type="match status" value="1"/>
</dbReference>